<dbReference type="Gene3D" id="3.30.200.110">
    <property type="entry name" value="Inositol-pentakisphosphate 2-kinase, N-lobe"/>
    <property type="match status" value="1"/>
</dbReference>
<dbReference type="EMBL" id="JACAZI010000021">
    <property type="protein sequence ID" value="KAF7337935.1"/>
    <property type="molecule type" value="Genomic_DNA"/>
</dbReference>
<comment type="caution">
    <text evidence="9">The sequence shown here is derived from an EMBL/GenBank/DDBJ whole genome shotgun (WGS) entry which is preliminary data.</text>
</comment>
<organism evidence="9 10">
    <name type="scientific">Mycena venus</name>
    <dbReference type="NCBI Taxonomy" id="2733690"/>
    <lineage>
        <taxon>Eukaryota</taxon>
        <taxon>Fungi</taxon>
        <taxon>Dikarya</taxon>
        <taxon>Basidiomycota</taxon>
        <taxon>Agaricomycotina</taxon>
        <taxon>Agaricomycetes</taxon>
        <taxon>Agaricomycetidae</taxon>
        <taxon>Agaricales</taxon>
        <taxon>Marasmiineae</taxon>
        <taxon>Mycenaceae</taxon>
        <taxon>Mycena</taxon>
    </lineage>
</organism>
<gene>
    <name evidence="9" type="ORF">MVEN_02016800</name>
</gene>
<dbReference type="PANTHER" id="PTHR14456">
    <property type="entry name" value="INOSITOL POLYPHOSPHATE KINASE 1"/>
    <property type="match status" value="1"/>
</dbReference>
<proteinExistence type="predicted"/>
<keyword evidence="5 8" id="KW-0547">Nucleotide-binding</keyword>
<accession>A0A8H6XAY8</accession>
<protein>
    <recommendedName>
        <fullName evidence="3 8">Inositol-pentakisphosphate 2-kinase</fullName>
        <ecNumber evidence="2 8">2.7.1.158</ecNumber>
    </recommendedName>
</protein>
<dbReference type="GO" id="GO:0005634">
    <property type="term" value="C:nucleus"/>
    <property type="evidence" value="ECO:0007669"/>
    <property type="project" value="TreeGrafter"/>
</dbReference>
<comment type="catalytic activity">
    <reaction evidence="1 8">
        <text>1D-myo-inositol 1,3,4,5,6-pentakisphosphate + ATP = 1D-myo-inositol hexakisphosphate + ADP + H(+)</text>
        <dbReference type="Rhea" id="RHEA:20313"/>
        <dbReference type="ChEBI" id="CHEBI:15378"/>
        <dbReference type="ChEBI" id="CHEBI:30616"/>
        <dbReference type="ChEBI" id="CHEBI:57733"/>
        <dbReference type="ChEBI" id="CHEBI:58130"/>
        <dbReference type="ChEBI" id="CHEBI:456216"/>
        <dbReference type="EC" id="2.7.1.158"/>
    </reaction>
</comment>
<evidence type="ECO:0000256" key="8">
    <source>
        <dbReference type="RuleBase" id="RU364126"/>
    </source>
</evidence>
<name>A0A8H6XAY8_9AGAR</name>
<evidence type="ECO:0000313" key="10">
    <source>
        <dbReference type="Proteomes" id="UP000620124"/>
    </source>
</evidence>
<evidence type="ECO:0000256" key="4">
    <source>
        <dbReference type="ARBA" id="ARBA00022679"/>
    </source>
</evidence>
<dbReference type="GO" id="GO:0005524">
    <property type="term" value="F:ATP binding"/>
    <property type="evidence" value="ECO:0007669"/>
    <property type="project" value="UniProtKB-KW"/>
</dbReference>
<dbReference type="InterPro" id="IPR009286">
    <property type="entry name" value="Ins_P5_2-kin"/>
</dbReference>
<evidence type="ECO:0000256" key="7">
    <source>
        <dbReference type="ARBA" id="ARBA00022840"/>
    </source>
</evidence>
<dbReference type="GO" id="GO:0035299">
    <property type="term" value="F:inositol-1,3,4,5,6-pentakisphosphate 2-kinase activity"/>
    <property type="evidence" value="ECO:0007669"/>
    <property type="project" value="UniProtKB-EC"/>
</dbReference>
<keyword evidence="6 8" id="KW-0418">Kinase</keyword>
<evidence type="ECO:0000256" key="5">
    <source>
        <dbReference type="ARBA" id="ARBA00022741"/>
    </source>
</evidence>
<reference evidence="9" key="1">
    <citation type="submission" date="2020-05" db="EMBL/GenBank/DDBJ databases">
        <title>Mycena genomes resolve the evolution of fungal bioluminescence.</title>
        <authorList>
            <person name="Tsai I.J."/>
        </authorList>
    </citation>
    <scope>NUCLEOTIDE SEQUENCE</scope>
    <source>
        <strain evidence="9">CCC161011</strain>
    </source>
</reference>
<dbReference type="Proteomes" id="UP000620124">
    <property type="component" value="Unassembled WGS sequence"/>
</dbReference>
<dbReference type="Pfam" id="PF06090">
    <property type="entry name" value="Ins_P5_2-kin"/>
    <property type="match status" value="1"/>
</dbReference>
<keyword evidence="7 8" id="KW-0067">ATP-binding</keyword>
<comment type="domain">
    <text evidence="8">The EXKPK motif is conserved in inositol-pentakisphosphate 2-kinases of both family 1 and 2.</text>
</comment>
<evidence type="ECO:0000256" key="2">
    <source>
        <dbReference type="ARBA" id="ARBA00012023"/>
    </source>
</evidence>
<dbReference type="OrthoDB" id="272370at2759"/>
<dbReference type="InterPro" id="IPR043001">
    <property type="entry name" value="IP5_2-K_N_lobe"/>
</dbReference>
<dbReference type="GO" id="GO:0032958">
    <property type="term" value="P:inositol phosphate biosynthetic process"/>
    <property type="evidence" value="ECO:0007669"/>
    <property type="project" value="TreeGrafter"/>
</dbReference>
<dbReference type="PANTHER" id="PTHR14456:SF2">
    <property type="entry name" value="INOSITOL-PENTAKISPHOSPHATE 2-KINASE"/>
    <property type="match status" value="1"/>
</dbReference>
<evidence type="ECO:0000256" key="3">
    <source>
        <dbReference type="ARBA" id="ARBA00014846"/>
    </source>
</evidence>
<keyword evidence="10" id="KW-1185">Reference proteome</keyword>
<comment type="function">
    <text evidence="8">Phosphorylates Ins(1,3,4,5,6)P5 at position 2 to form Ins(1,2,3,4,5,6)P6 (InsP6 or phytate).</text>
</comment>
<evidence type="ECO:0000313" key="9">
    <source>
        <dbReference type="EMBL" id="KAF7337935.1"/>
    </source>
</evidence>
<dbReference type="AlphaFoldDB" id="A0A8H6XAY8"/>
<evidence type="ECO:0000256" key="1">
    <source>
        <dbReference type="ARBA" id="ARBA00001774"/>
    </source>
</evidence>
<sequence length="380" mass="41936">MSPSLTDTLPTDWAYISEGGANIVFVYQGLSSPFFDGTALRLRKRESTDKDKDEKDSTREIQSIEYQKKCLERLIPLVHLPRLELVVSARLHRALERREKDGIDVKLPRALLATNLVGGQGIAVEIKPKWGFLPSPTYLSDSTRPIKTRTCRFCMHSHLKAQQGEKVSSGYCPLDLFSGDETRMKAALNSLWDAWSDSDGTTNNFKVFISGKKILPAERASIVGVVNDMADPKDALISALLPVLTNTSILRTLSCLQRTLDALDIEGLAPLWDLASVGTDPTIAEWAEFVSAYLAAPSPAPPADPAHLRYHVLAYLLSATFKDCSVIVRVPDGTATVIDLDPKSVDRLRKWEEMDKEIVAAYAGVPVADRKVCVDSDVLR</sequence>
<dbReference type="EC" id="2.7.1.158" evidence="2 8"/>
<keyword evidence="4 8" id="KW-0808">Transferase</keyword>
<evidence type="ECO:0000256" key="6">
    <source>
        <dbReference type="ARBA" id="ARBA00022777"/>
    </source>
</evidence>